<sequence>MSREAGRPHVTMRIRPSDLCRTPPVGATENRFIAQLGSVGLGSSSYVVAPRESQTPEWIVLDYATGEHERVWRRSRKHTGGVLAYRLVEDDSSSGYVSVA</sequence>
<reference evidence="2" key="1">
    <citation type="submission" date="2019-09" db="EMBL/GenBank/DDBJ databases">
        <title>Whole genome sequencing of Microbacterium maritypicum.</title>
        <authorList>
            <person name="Lenchi N."/>
        </authorList>
    </citation>
    <scope>NUCLEOTIDE SEQUENCE [LARGE SCALE GENOMIC DNA]</scope>
    <source>
        <strain evidence="2">G1</strain>
    </source>
</reference>
<dbReference type="RefSeq" id="WP_151458358.1">
    <property type="nucleotide sequence ID" value="NZ_JAMYEL010000002.1"/>
</dbReference>
<evidence type="ECO:0000313" key="1">
    <source>
        <dbReference type="EMBL" id="KAB1866448.1"/>
    </source>
</evidence>
<keyword evidence="2" id="KW-1185">Reference proteome</keyword>
<dbReference type="EMBL" id="WAAO01000001">
    <property type="protein sequence ID" value="KAB1866448.1"/>
    <property type="molecule type" value="Genomic_DNA"/>
</dbReference>
<organism evidence="1 2">
    <name type="scientific">Microbacterium algeriense</name>
    <dbReference type="NCBI Taxonomy" id="2615184"/>
    <lineage>
        <taxon>Bacteria</taxon>
        <taxon>Bacillati</taxon>
        <taxon>Actinomycetota</taxon>
        <taxon>Actinomycetes</taxon>
        <taxon>Micrococcales</taxon>
        <taxon>Microbacteriaceae</taxon>
        <taxon>Microbacterium</taxon>
    </lineage>
</organism>
<dbReference type="GeneID" id="77475010"/>
<name>A0ABQ6V8A5_9MICO</name>
<evidence type="ECO:0000313" key="2">
    <source>
        <dbReference type="Proteomes" id="UP000478836"/>
    </source>
</evidence>
<comment type="caution">
    <text evidence="1">The sequence shown here is derived from an EMBL/GenBank/DDBJ whole genome shotgun (WGS) entry which is preliminary data.</text>
</comment>
<dbReference type="Proteomes" id="UP000478836">
    <property type="component" value="Unassembled WGS sequence"/>
</dbReference>
<proteinExistence type="predicted"/>
<protein>
    <submittedName>
        <fullName evidence="1">Uncharacterized protein</fullName>
    </submittedName>
</protein>
<accession>A0ABQ6V8A5</accession>
<gene>
    <name evidence="1" type="ORF">F6A08_01050</name>
</gene>